<evidence type="ECO:0000313" key="1">
    <source>
        <dbReference type="EMBL" id="KAK7507352.1"/>
    </source>
</evidence>
<evidence type="ECO:0000313" key="2">
    <source>
        <dbReference type="Proteomes" id="UP001519460"/>
    </source>
</evidence>
<reference evidence="1 2" key="1">
    <citation type="journal article" date="2023" name="Sci. Data">
        <title>Genome assembly of the Korean intertidal mud-creeper Batillaria attramentaria.</title>
        <authorList>
            <person name="Patra A.K."/>
            <person name="Ho P.T."/>
            <person name="Jun S."/>
            <person name="Lee S.J."/>
            <person name="Kim Y."/>
            <person name="Won Y.J."/>
        </authorList>
    </citation>
    <scope>NUCLEOTIDE SEQUENCE [LARGE SCALE GENOMIC DNA]</scope>
    <source>
        <strain evidence="1">Wonlab-2016</strain>
    </source>
</reference>
<keyword evidence="2" id="KW-1185">Reference proteome</keyword>
<sequence length="129" mass="15018">MWTTKAFSDIRRVQAVFPLKKSQPTSGQYITPSFSVQKYVRLWMLTTKAFSDIRRVQAVFPRTDLIWSTRPLHSLLEKTYGSGFELLRTRQFILASNKTLGTWSRWWGKRRKLASVERACRTSGTSVID</sequence>
<dbReference type="AlphaFoldDB" id="A0ABD0M762"/>
<name>A0ABD0M762_9CAEN</name>
<gene>
    <name evidence="1" type="ORF">BaRGS_00001287</name>
</gene>
<comment type="caution">
    <text evidence="1">The sequence shown here is derived from an EMBL/GenBank/DDBJ whole genome shotgun (WGS) entry which is preliminary data.</text>
</comment>
<dbReference type="Proteomes" id="UP001519460">
    <property type="component" value="Unassembled WGS sequence"/>
</dbReference>
<proteinExistence type="predicted"/>
<accession>A0ABD0M762</accession>
<protein>
    <submittedName>
        <fullName evidence="1">Uncharacterized protein</fullName>
    </submittedName>
</protein>
<organism evidence="1 2">
    <name type="scientific">Batillaria attramentaria</name>
    <dbReference type="NCBI Taxonomy" id="370345"/>
    <lineage>
        <taxon>Eukaryota</taxon>
        <taxon>Metazoa</taxon>
        <taxon>Spiralia</taxon>
        <taxon>Lophotrochozoa</taxon>
        <taxon>Mollusca</taxon>
        <taxon>Gastropoda</taxon>
        <taxon>Caenogastropoda</taxon>
        <taxon>Sorbeoconcha</taxon>
        <taxon>Cerithioidea</taxon>
        <taxon>Batillariidae</taxon>
        <taxon>Batillaria</taxon>
    </lineage>
</organism>
<dbReference type="EMBL" id="JACVVK020000004">
    <property type="protein sequence ID" value="KAK7507352.1"/>
    <property type="molecule type" value="Genomic_DNA"/>
</dbReference>